<dbReference type="EMBL" id="JH431802">
    <property type="status" value="NOT_ANNOTATED_CDS"/>
    <property type="molecule type" value="Genomic_DNA"/>
</dbReference>
<reference evidence="2" key="1">
    <citation type="submission" date="2011-05" db="EMBL/GenBank/DDBJ databases">
        <authorList>
            <person name="Richards S.R."/>
            <person name="Qu J."/>
            <person name="Jiang H."/>
            <person name="Jhangiani S.N."/>
            <person name="Agravi P."/>
            <person name="Goodspeed R."/>
            <person name="Gross S."/>
            <person name="Mandapat C."/>
            <person name="Jackson L."/>
            <person name="Mathew T."/>
            <person name="Pu L."/>
            <person name="Thornton R."/>
            <person name="Saada N."/>
            <person name="Wilczek-Boney K.B."/>
            <person name="Lee S."/>
            <person name="Kovar C."/>
            <person name="Wu Y."/>
            <person name="Scherer S.E."/>
            <person name="Worley K.C."/>
            <person name="Muzny D.M."/>
            <person name="Gibbs R."/>
        </authorList>
    </citation>
    <scope>NUCLEOTIDE SEQUENCE</scope>
    <source>
        <strain evidence="2">Brora</strain>
    </source>
</reference>
<reference evidence="1" key="2">
    <citation type="submission" date="2015-02" db="UniProtKB">
        <authorList>
            <consortium name="EnsemblMetazoa"/>
        </authorList>
    </citation>
    <scope>IDENTIFICATION</scope>
</reference>
<protein>
    <submittedName>
        <fullName evidence="1">Uncharacterized protein</fullName>
    </submittedName>
</protein>
<sequence>MTTDTTGHWTTGVISRVRAHRTGWVDTRAHGMIVYFHHYAYSDCLLLVNVDGRYIGQQFFKAFKILIPNFVNVVLRLVPETSRVNKSIIY</sequence>
<organism evidence="1 2">
    <name type="scientific">Strigamia maritima</name>
    <name type="common">European centipede</name>
    <name type="synonym">Geophilus maritimus</name>
    <dbReference type="NCBI Taxonomy" id="126957"/>
    <lineage>
        <taxon>Eukaryota</taxon>
        <taxon>Metazoa</taxon>
        <taxon>Ecdysozoa</taxon>
        <taxon>Arthropoda</taxon>
        <taxon>Myriapoda</taxon>
        <taxon>Chilopoda</taxon>
        <taxon>Pleurostigmophora</taxon>
        <taxon>Geophilomorpha</taxon>
        <taxon>Linotaeniidae</taxon>
        <taxon>Strigamia</taxon>
    </lineage>
</organism>
<dbReference type="Proteomes" id="UP000014500">
    <property type="component" value="Unassembled WGS sequence"/>
</dbReference>
<accession>T1J2E6</accession>
<proteinExistence type="predicted"/>
<dbReference type="EnsemblMetazoa" id="SMAR007734-RA">
    <property type="protein sequence ID" value="SMAR007734-PA"/>
    <property type="gene ID" value="SMAR007734"/>
</dbReference>
<evidence type="ECO:0000313" key="1">
    <source>
        <dbReference type="EnsemblMetazoa" id="SMAR007734-PA"/>
    </source>
</evidence>
<keyword evidence="2" id="KW-1185">Reference proteome</keyword>
<evidence type="ECO:0000313" key="2">
    <source>
        <dbReference type="Proteomes" id="UP000014500"/>
    </source>
</evidence>
<name>T1J2E6_STRMM</name>
<dbReference type="HOGENOM" id="CLU_2443621_0_0_1"/>
<dbReference type="AlphaFoldDB" id="T1J2E6"/>